<gene>
    <name evidence="3" type="ORF">N780_04150</name>
</gene>
<dbReference type="PANTHER" id="PTHR43346:SF1">
    <property type="entry name" value="QUERCETIN 2,3-DIOXYGENASE-RELATED"/>
    <property type="match status" value="1"/>
</dbReference>
<protein>
    <submittedName>
        <fullName evidence="3">Cupin</fullName>
    </submittedName>
</protein>
<dbReference type="InterPro" id="IPR013096">
    <property type="entry name" value="Cupin_2"/>
</dbReference>
<dbReference type="PANTHER" id="PTHR43346">
    <property type="entry name" value="LIGAND BINDING DOMAIN PROTEIN, PUTATIVE (AFU_ORTHOLOGUE AFUA_6G14370)-RELATED"/>
    <property type="match status" value="1"/>
</dbReference>
<name>A0A0A2VA46_9BACI</name>
<dbReference type="CDD" id="cd02223">
    <property type="entry name" value="cupin_Bh2720-like"/>
    <property type="match status" value="1"/>
</dbReference>
<dbReference type="SUPFAM" id="SSF47240">
    <property type="entry name" value="Ferritin-like"/>
    <property type="match status" value="1"/>
</dbReference>
<evidence type="ECO:0000313" key="4">
    <source>
        <dbReference type="Proteomes" id="UP000030153"/>
    </source>
</evidence>
<dbReference type="InterPro" id="IPR011051">
    <property type="entry name" value="RmlC_Cupin_sf"/>
</dbReference>
<reference evidence="3 4" key="1">
    <citation type="submission" date="2013-08" db="EMBL/GenBank/DDBJ databases">
        <title>Genome of Pontibacillus chungwhensis.</title>
        <authorList>
            <person name="Wang Q."/>
            <person name="Wang G."/>
        </authorList>
    </citation>
    <scope>NUCLEOTIDE SEQUENCE [LARGE SCALE GENOMIC DNA]</scope>
    <source>
        <strain evidence="3 4">BH030062</strain>
    </source>
</reference>
<accession>A0A0A2VA46</accession>
<organism evidence="3 4">
    <name type="scientific">Pontibacillus chungwhensis BH030062</name>
    <dbReference type="NCBI Taxonomy" id="1385513"/>
    <lineage>
        <taxon>Bacteria</taxon>
        <taxon>Bacillati</taxon>
        <taxon>Bacillota</taxon>
        <taxon>Bacilli</taxon>
        <taxon>Bacillales</taxon>
        <taxon>Bacillaceae</taxon>
        <taxon>Pontibacillus</taxon>
    </lineage>
</organism>
<evidence type="ECO:0000313" key="3">
    <source>
        <dbReference type="EMBL" id="KGP90590.1"/>
    </source>
</evidence>
<evidence type="ECO:0000259" key="2">
    <source>
        <dbReference type="Pfam" id="PF07883"/>
    </source>
</evidence>
<keyword evidence="4" id="KW-1185">Reference proteome</keyword>
<dbReference type="eggNOG" id="COG0662">
    <property type="taxonomic scope" value="Bacteria"/>
</dbReference>
<dbReference type="EMBL" id="AVBG01000011">
    <property type="protein sequence ID" value="KGP90590.1"/>
    <property type="molecule type" value="Genomic_DNA"/>
</dbReference>
<dbReference type="Pfam" id="PF02915">
    <property type="entry name" value="Rubrerythrin"/>
    <property type="match status" value="1"/>
</dbReference>
<dbReference type="InterPro" id="IPR012347">
    <property type="entry name" value="Ferritin-like"/>
</dbReference>
<dbReference type="InterPro" id="IPR009078">
    <property type="entry name" value="Ferritin-like_SF"/>
</dbReference>
<dbReference type="Pfam" id="PF07883">
    <property type="entry name" value="Cupin_2"/>
    <property type="match status" value="1"/>
</dbReference>
<dbReference type="Gene3D" id="2.60.120.10">
    <property type="entry name" value="Jelly Rolls"/>
    <property type="match status" value="1"/>
</dbReference>
<feature type="domain" description="Cupin type-2" evidence="2">
    <location>
        <begin position="196"/>
        <end position="271"/>
    </location>
</feature>
<evidence type="ECO:0000259" key="1">
    <source>
        <dbReference type="Pfam" id="PF02915"/>
    </source>
</evidence>
<dbReference type="InterPro" id="IPR052538">
    <property type="entry name" value="Flavonoid_dioxygenase-like"/>
</dbReference>
<dbReference type="InterPro" id="IPR003251">
    <property type="entry name" value="Rr_diiron-bd_dom"/>
</dbReference>
<dbReference type="STRING" id="1385513.N780_04150"/>
<sequence length="293" mass="33538">MYYGSHIDPYQDDTSYSTRELSRSNQRVAEALLRGIKGEATAVDFYNRLAQAAPSEKDYISIVQSLRKEQDHLNRFTDLYTEITGNQPTYQINQIPFYTYEEGLNKAYDIQTQNYEVYRELYEQSHLSPIHDLFLRACNDEVENAERFNALSSEETRVPLQDYGGEPFVIDINEATLQNDTFRTALWTGENFQVTLMSIEPGSDIGLEVHPNIDQFIRLEQGEGLVQMGDTKDQLTFEQKVGDDFAIMVPAGKWHNLTNIGDVPIKVYVIYAPPEHPFGTVHKTKADAMEAEE</sequence>
<dbReference type="AlphaFoldDB" id="A0A0A2VA46"/>
<dbReference type="GO" id="GO:0046872">
    <property type="term" value="F:metal ion binding"/>
    <property type="evidence" value="ECO:0007669"/>
    <property type="project" value="InterPro"/>
</dbReference>
<dbReference type="GO" id="GO:0016491">
    <property type="term" value="F:oxidoreductase activity"/>
    <property type="evidence" value="ECO:0007669"/>
    <property type="project" value="InterPro"/>
</dbReference>
<dbReference type="SUPFAM" id="SSF51182">
    <property type="entry name" value="RmlC-like cupins"/>
    <property type="match status" value="1"/>
</dbReference>
<dbReference type="Proteomes" id="UP000030153">
    <property type="component" value="Unassembled WGS sequence"/>
</dbReference>
<feature type="domain" description="Rubrerythrin diiron-binding" evidence="1">
    <location>
        <begin position="30"/>
        <end position="151"/>
    </location>
</feature>
<dbReference type="Gene3D" id="1.20.1260.10">
    <property type="match status" value="1"/>
</dbReference>
<comment type="caution">
    <text evidence="3">The sequence shown here is derived from an EMBL/GenBank/DDBJ whole genome shotgun (WGS) entry which is preliminary data.</text>
</comment>
<proteinExistence type="predicted"/>
<dbReference type="InterPro" id="IPR014710">
    <property type="entry name" value="RmlC-like_jellyroll"/>
</dbReference>
<dbReference type="CDD" id="cd00657">
    <property type="entry name" value="Ferritin_like"/>
    <property type="match status" value="1"/>
</dbReference>